<feature type="domain" description="mRNA-decapping enzyme C-terminal" evidence="1">
    <location>
        <begin position="230"/>
        <end position="269"/>
    </location>
</feature>
<evidence type="ECO:0000313" key="3">
    <source>
        <dbReference type="Proteomes" id="UP000597762"/>
    </source>
</evidence>
<dbReference type="Pfam" id="PF16741">
    <property type="entry name" value="mRNA_decap_C"/>
    <property type="match status" value="1"/>
</dbReference>
<name>A0A812CYT9_ACAPH</name>
<dbReference type="Gene3D" id="6.10.140.2030">
    <property type="match status" value="1"/>
</dbReference>
<evidence type="ECO:0000313" key="2">
    <source>
        <dbReference type="EMBL" id="CAE1283872.1"/>
    </source>
</evidence>
<evidence type="ECO:0000259" key="1">
    <source>
        <dbReference type="Pfam" id="PF16741"/>
    </source>
</evidence>
<dbReference type="AlphaFoldDB" id="A0A812CYT9"/>
<proteinExistence type="predicted"/>
<dbReference type="EMBL" id="CAHIKZ030002260">
    <property type="protein sequence ID" value="CAE1283872.1"/>
    <property type="molecule type" value="Genomic_DNA"/>
</dbReference>
<reference evidence="2" key="1">
    <citation type="submission" date="2021-01" db="EMBL/GenBank/DDBJ databases">
        <authorList>
            <person name="Li R."/>
            <person name="Bekaert M."/>
        </authorList>
    </citation>
    <scope>NUCLEOTIDE SEQUENCE</scope>
    <source>
        <strain evidence="2">Farmed</strain>
    </source>
</reference>
<protein>
    <recommendedName>
        <fullName evidence="1">mRNA-decapping enzyme C-terminal domain-containing protein</fullName>
    </recommendedName>
</protein>
<accession>A0A812CYT9</accession>
<keyword evidence="3" id="KW-1185">Reference proteome</keyword>
<organism evidence="2 3">
    <name type="scientific">Acanthosepion pharaonis</name>
    <name type="common">Pharaoh cuttlefish</name>
    <name type="synonym">Sepia pharaonis</name>
    <dbReference type="NCBI Taxonomy" id="158019"/>
    <lineage>
        <taxon>Eukaryota</taxon>
        <taxon>Metazoa</taxon>
        <taxon>Spiralia</taxon>
        <taxon>Lophotrochozoa</taxon>
        <taxon>Mollusca</taxon>
        <taxon>Cephalopoda</taxon>
        <taxon>Coleoidea</taxon>
        <taxon>Decapodiformes</taxon>
        <taxon>Sepiida</taxon>
        <taxon>Sepiina</taxon>
        <taxon>Sepiidae</taxon>
        <taxon>Acanthosepion</taxon>
    </lineage>
</organism>
<sequence>MSIVKNELTMDHQIRGSVDIIQLLSKAQHEYNKMREDQNPEPILMTDKPNKSIAYSSSIIRPTPVHMLTSTEDTDSEMGVSLEDRTEENQTSHISLEVLFHNASIKHIENQQTNSHTMRQTKAIQSCVLDEAETVALLSTNSKGDNSATFSHTCLSSPILGKTKSQNLLTPADIETIPSSIISAMGMSGCSGVGSETLLSPMAFVSQTRMTSSSSNSSDMAKIKNESNLTPLTKEQLQEALLYIIKNDSSLVSRIHEAYFLKLNNEISNPIM</sequence>
<dbReference type="Proteomes" id="UP000597762">
    <property type="component" value="Unassembled WGS sequence"/>
</dbReference>
<comment type="caution">
    <text evidence="2">The sequence shown here is derived from an EMBL/GenBank/DDBJ whole genome shotgun (WGS) entry which is preliminary data.</text>
</comment>
<dbReference type="OrthoDB" id="440673at2759"/>
<dbReference type="InterPro" id="IPR031953">
    <property type="entry name" value="mRNA_decap_C"/>
</dbReference>
<gene>
    <name evidence="2" type="ORF">SPHA_44303</name>
</gene>